<evidence type="ECO:0000313" key="2">
    <source>
        <dbReference type="Proteomes" id="UP001589688"/>
    </source>
</evidence>
<dbReference type="EMBL" id="JBHLZF010000002">
    <property type="protein sequence ID" value="MFB9897836.1"/>
    <property type="molecule type" value="Genomic_DNA"/>
</dbReference>
<accession>A0ABV5ZKD5</accession>
<gene>
    <name evidence="1" type="ORF">ACFFK8_08525</name>
</gene>
<organism evidence="1 2">
    <name type="scientific">Hallella seregens ATCC 51272</name>
    <dbReference type="NCBI Taxonomy" id="1336250"/>
    <lineage>
        <taxon>Bacteria</taxon>
        <taxon>Pseudomonadati</taxon>
        <taxon>Bacteroidota</taxon>
        <taxon>Bacteroidia</taxon>
        <taxon>Bacteroidales</taxon>
        <taxon>Prevotellaceae</taxon>
        <taxon>Hallella</taxon>
    </lineage>
</organism>
<proteinExistence type="predicted"/>
<comment type="caution">
    <text evidence="1">The sequence shown here is derived from an EMBL/GenBank/DDBJ whole genome shotgun (WGS) entry which is preliminary data.</text>
</comment>
<dbReference type="Proteomes" id="UP001589688">
    <property type="component" value="Unassembled WGS sequence"/>
</dbReference>
<reference evidence="1 2" key="1">
    <citation type="submission" date="2024-09" db="EMBL/GenBank/DDBJ databases">
        <authorList>
            <person name="Sun Q."/>
            <person name="Mori K."/>
        </authorList>
    </citation>
    <scope>NUCLEOTIDE SEQUENCE [LARGE SCALE GENOMIC DNA]</scope>
    <source>
        <strain evidence="1 2">ATCC 51272</strain>
    </source>
</reference>
<evidence type="ECO:0000313" key="1">
    <source>
        <dbReference type="EMBL" id="MFB9897836.1"/>
    </source>
</evidence>
<keyword evidence="2" id="KW-1185">Reference proteome</keyword>
<name>A0ABV5ZKD5_9BACT</name>
<sequence>MGTERSYARFYALLKRLPGADKETLVYQYTNGRTTHLHETTLREYDTMCNDMERVAGYDESMEAVRKELRRRRSECLKLMQQLGVDTTDWARVDDFCRNPRLAGMPFRKIGAEELESLAVKLRAIKRKGGLKAHPRPLPREGRSGEIRPGKGVAIVFPMSNIAES</sequence>
<dbReference type="RefSeq" id="WP_027951506.1">
    <property type="nucleotide sequence ID" value="NZ_JADU01000001.1"/>
</dbReference>
<protein>
    <submittedName>
        <fullName evidence="1">Uncharacterized protein</fullName>
    </submittedName>
</protein>